<accession>A0AAV3XYA6</accession>
<feature type="region of interest" description="Disordered" evidence="1">
    <location>
        <begin position="1"/>
        <end position="37"/>
    </location>
</feature>
<reference evidence="2 3" key="1">
    <citation type="journal article" date="2021" name="Elife">
        <title>Chloroplast acquisition without the gene transfer in kleptoplastic sea slugs, Plakobranchus ocellatus.</title>
        <authorList>
            <person name="Maeda T."/>
            <person name="Takahashi S."/>
            <person name="Yoshida T."/>
            <person name="Shimamura S."/>
            <person name="Takaki Y."/>
            <person name="Nagai Y."/>
            <person name="Toyoda A."/>
            <person name="Suzuki Y."/>
            <person name="Arimoto A."/>
            <person name="Ishii H."/>
            <person name="Satoh N."/>
            <person name="Nishiyama T."/>
            <person name="Hasebe M."/>
            <person name="Maruyama T."/>
            <person name="Minagawa J."/>
            <person name="Obokata J."/>
            <person name="Shigenobu S."/>
        </authorList>
    </citation>
    <scope>NUCLEOTIDE SEQUENCE [LARGE SCALE GENOMIC DNA]</scope>
</reference>
<proteinExistence type="predicted"/>
<name>A0AAV3XYA6_9GAST</name>
<dbReference type="Proteomes" id="UP000735302">
    <property type="component" value="Unassembled WGS sequence"/>
</dbReference>
<evidence type="ECO:0000313" key="2">
    <source>
        <dbReference type="EMBL" id="GFN75101.1"/>
    </source>
</evidence>
<feature type="compositionally biased region" description="Basic and acidic residues" evidence="1">
    <location>
        <begin position="8"/>
        <end position="37"/>
    </location>
</feature>
<sequence>MRGVGRWRRAERAEKERRCEMRGGGEMEEAERRETEGRCEMKGDFLSKHVNIIDLFTIAVWGPAKNSPTGLSRVVRGDQGWLSPMNL</sequence>
<protein>
    <submittedName>
        <fullName evidence="2">Uncharacterized protein</fullName>
    </submittedName>
</protein>
<organism evidence="2 3">
    <name type="scientific">Plakobranchus ocellatus</name>
    <dbReference type="NCBI Taxonomy" id="259542"/>
    <lineage>
        <taxon>Eukaryota</taxon>
        <taxon>Metazoa</taxon>
        <taxon>Spiralia</taxon>
        <taxon>Lophotrochozoa</taxon>
        <taxon>Mollusca</taxon>
        <taxon>Gastropoda</taxon>
        <taxon>Heterobranchia</taxon>
        <taxon>Euthyneura</taxon>
        <taxon>Panpulmonata</taxon>
        <taxon>Sacoglossa</taxon>
        <taxon>Placobranchoidea</taxon>
        <taxon>Plakobranchidae</taxon>
        <taxon>Plakobranchus</taxon>
    </lineage>
</organism>
<dbReference type="AlphaFoldDB" id="A0AAV3XYA6"/>
<keyword evidence="3" id="KW-1185">Reference proteome</keyword>
<evidence type="ECO:0000313" key="3">
    <source>
        <dbReference type="Proteomes" id="UP000735302"/>
    </source>
</evidence>
<dbReference type="EMBL" id="BLXT01000211">
    <property type="protein sequence ID" value="GFN75101.1"/>
    <property type="molecule type" value="Genomic_DNA"/>
</dbReference>
<evidence type="ECO:0000256" key="1">
    <source>
        <dbReference type="SAM" id="MobiDB-lite"/>
    </source>
</evidence>
<comment type="caution">
    <text evidence="2">The sequence shown here is derived from an EMBL/GenBank/DDBJ whole genome shotgun (WGS) entry which is preliminary data.</text>
</comment>
<gene>
    <name evidence="2" type="ORF">PoB_000160700</name>
</gene>